<evidence type="ECO:0000256" key="2">
    <source>
        <dbReference type="ARBA" id="ARBA00022630"/>
    </source>
</evidence>
<evidence type="ECO:0000256" key="6">
    <source>
        <dbReference type="ARBA" id="ARBA00023242"/>
    </source>
</evidence>
<evidence type="ECO:0000259" key="8">
    <source>
        <dbReference type="Pfam" id="PF01494"/>
    </source>
</evidence>
<dbReference type="EMBL" id="JAESDN010000009">
    <property type="protein sequence ID" value="KAG7045264.1"/>
    <property type="molecule type" value="Genomic_DNA"/>
</dbReference>
<dbReference type="InterPro" id="IPR007219">
    <property type="entry name" value="XnlR_reg_dom"/>
</dbReference>
<dbReference type="Proteomes" id="UP000699042">
    <property type="component" value="Unassembled WGS sequence"/>
</dbReference>
<dbReference type="Pfam" id="PF01494">
    <property type="entry name" value="FAD_binding_3"/>
    <property type="match status" value="1"/>
</dbReference>
<feature type="domain" description="FAD-binding" evidence="8">
    <location>
        <begin position="6"/>
        <end position="352"/>
    </location>
</feature>
<dbReference type="PANTHER" id="PTHR13789">
    <property type="entry name" value="MONOOXYGENASE"/>
    <property type="match status" value="1"/>
</dbReference>
<dbReference type="Pfam" id="PF04082">
    <property type="entry name" value="Fungal_trans"/>
    <property type="match status" value="1"/>
</dbReference>
<dbReference type="SUPFAM" id="SSF54373">
    <property type="entry name" value="FAD-linked reductases, C-terminal domain"/>
    <property type="match status" value="1"/>
</dbReference>
<dbReference type="InterPro" id="IPR036188">
    <property type="entry name" value="FAD/NAD-bd_sf"/>
</dbReference>
<keyword evidence="2" id="KW-0285">Flavoprotein</keyword>
<keyword evidence="6" id="KW-0539">Nucleus</keyword>
<keyword evidence="3" id="KW-0274">FAD</keyword>
<gene>
    <name evidence="10" type="ORF">JMJ77_009348</name>
</gene>
<dbReference type="Gene3D" id="3.50.50.60">
    <property type="entry name" value="FAD/NAD(P)-binding domain"/>
    <property type="match status" value="1"/>
</dbReference>
<dbReference type="PROSITE" id="PS51257">
    <property type="entry name" value="PROKAR_LIPOPROTEIN"/>
    <property type="match status" value="1"/>
</dbReference>
<dbReference type="InterPro" id="IPR050493">
    <property type="entry name" value="FAD-dep_Monooxygenase_BioMet"/>
</dbReference>
<keyword evidence="11" id="KW-1185">Reference proteome</keyword>
<dbReference type="AlphaFoldDB" id="A0A9P7UBN6"/>
<evidence type="ECO:0000256" key="4">
    <source>
        <dbReference type="ARBA" id="ARBA00023002"/>
    </source>
</evidence>
<dbReference type="GO" id="GO:0003677">
    <property type="term" value="F:DNA binding"/>
    <property type="evidence" value="ECO:0007669"/>
    <property type="project" value="InterPro"/>
</dbReference>
<feature type="region of interest" description="Disordered" evidence="7">
    <location>
        <begin position="446"/>
        <end position="480"/>
    </location>
</feature>
<feature type="compositionally biased region" description="Polar residues" evidence="7">
    <location>
        <begin position="678"/>
        <end position="703"/>
    </location>
</feature>
<reference evidence="10" key="1">
    <citation type="submission" date="2021-05" db="EMBL/GenBank/DDBJ databases">
        <title>Comparative genomics of three Colletotrichum scovillei strains and genetic complementation revealed genes involved fungal growth and virulence on chili pepper.</title>
        <authorList>
            <person name="Hsieh D.-K."/>
            <person name="Chuang S.-C."/>
            <person name="Chen C.-Y."/>
            <person name="Chao Y.-T."/>
            <person name="Lu M.-Y.J."/>
            <person name="Lee M.-H."/>
            <person name="Shih M.-C."/>
        </authorList>
    </citation>
    <scope>NUCLEOTIDE SEQUENCE</scope>
    <source>
        <strain evidence="10">Coll-153</strain>
    </source>
</reference>
<keyword evidence="5" id="KW-0503">Monooxygenase</keyword>
<comment type="caution">
    <text evidence="10">The sequence shown here is derived from an EMBL/GenBank/DDBJ whole genome shotgun (WGS) entry which is preliminary data.</text>
</comment>
<dbReference type="InterPro" id="IPR002938">
    <property type="entry name" value="FAD-bd"/>
</dbReference>
<evidence type="ECO:0000313" key="10">
    <source>
        <dbReference type="EMBL" id="KAG7045264.1"/>
    </source>
</evidence>
<name>A0A9P7UBN6_9PEZI</name>
<feature type="compositionally biased region" description="Polar residues" evidence="7">
    <location>
        <begin position="647"/>
        <end position="661"/>
    </location>
</feature>
<feature type="domain" description="Xylanolytic transcriptional activator regulatory" evidence="9">
    <location>
        <begin position="829"/>
        <end position="1018"/>
    </location>
</feature>
<organism evidence="10 11">
    <name type="scientific">Colletotrichum scovillei</name>
    <dbReference type="NCBI Taxonomy" id="1209932"/>
    <lineage>
        <taxon>Eukaryota</taxon>
        <taxon>Fungi</taxon>
        <taxon>Dikarya</taxon>
        <taxon>Ascomycota</taxon>
        <taxon>Pezizomycotina</taxon>
        <taxon>Sordariomycetes</taxon>
        <taxon>Hypocreomycetidae</taxon>
        <taxon>Glomerellales</taxon>
        <taxon>Glomerellaceae</taxon>
        <taxon>Colletotrichum</taxon>
        <taxon>Colletotrichum acutatum species complex</taxon>
    </lineage>
</organism>
<dbReference type="CDD" id="cd12148">
    <property type="entry name" value="fungal_TF_MHR"/>
    <property type="match status" value="1"/>
</dbReference>
<dbReference type="GO" id="GO:0004497">
    <property type="term" value="F:monooxygenase activity"/>
    <property type="evidence" value="ECO:0007669"/>
    <property type="project" value="UniProtKB-KW"/>
</dbReference>
<evidence type="ECO:0000256" key="5">
    <source>
        <dbReference type="ARBA" id="ARBA00023033"/>
    </source>
</evidence>
<dbReference type="PRINTS" id="PR00420">
    <property type="entry name" value="RNGMNOXGNASE"/>
</dbReference>
<evidence type="ECO:0000256" key="3">
    <source>
        <dbReference type="ARBA" id="ARBA00022827"/>
    </source>
</evidence>
<evidence type="ECO:0000256" key="1">
    <source>
        <dbReference type="ARBA" id="ARBA00007992"/>
    </source>
</evidence>
<sequence length="1276" mass="141787">MSRPLKVTIVGAGLGGLACGIACRRQGYDVLVVDQLKEFLRLGDSIGFGSNSARLLYRWGVGSRMEPIASQSTEMRIYNFDSSDKVLGIDDQIGKSVDNYGCRQIIGHRGDFHLIMKDFALEQGVKIRLGERVEVYDPSQPSITLSSGEVIQSDVVIIADGVRSKGRTTVLGYEDKPQASGYAIYRSFMSGDLLRDDPLTSKFLRDGDSIRLFLAKDSHGFISTLQGGKEINAVLTHKDVGDVAESWTKEATKDDVLACLEGWDPAVRRVWEKMPSVIDWKLVYRPCLDKWVADSGLVTLMGDAAHPFLPTSTQGASQAIEDGATIAKCLSKCAGNIPLALHTYFEIRHDYVAEAQATGIKQREIWHNLHDEDSKAFKEEFDINATMMQNLYLWKNDAEKLVDEKWDEVSEIVKQRLSVNTLKTTSIFLDSPVISLLVLTASGRRDEDDRKDGKEVVSADMSRQRDNTRSSPRETKKSTFRRGVRSLKMAKHSRGVRVHIRAPIARKHLSGRSISYGTLRHMRIESLSNVYPAALVSAGQMFYVDIKRSAQGSLLKVYRHHSMKRAKLRPVKNMILESSCQPVDQTEPQREGLNDVENCGVPTAGGVINNQRDEISTANLAVPQCGRSSDDPIVVRQSGDEDIAESELSSPQSDENQSATISKADLALDTTIAAQQVDETGRLSQGASLENTDSTTSENNRGSGAQHVDLPDFLMLGDSFISEIHPDDFDLRGVTDLMFDFNTNTIISPPSADTCILLDPSRRVRPVSLFFDAPESLPQYQPSYDTPHLIRCSDDDAIAVNNAFSKAKGTTISTSDSICLSRNQISRWINAYFEHFDIHTPIVHRPTFILSATPASLLLGMLAIGGCIVSEHGPASKAYEASCHLLAQYEQDLLQSSISELWPIQTALLCIQFGAFSANPRYARQAQRQFSLVTDLLRAVEVQVRGVQSGQDPDWKDWIFIETLSRLASWTCILNAAISLLDPESTCIAAPQVTAEMIVPSNDSLWRAPSAEEWAHNKEWQVYKPVNLVETSRRVFTGEFPAVAMSSFGLLTLIGALVANICARERYSPEMAPILDREYCAKMERSLQAWETLWRSHPHAEGTQSMKSDPMMTECLCLLSSAYHHLYMGQELQILKRIAKEPQCHLAVPNLPIERKVLVVIKYAATSWLADTVIGIAHRQRKAAFEFGGLGPMVAYETALIISWWLSLRQSLTSPPSVSVLEGETESLGAINHLFQDILKELDEQCISFDGDRSDLASRALFHYQVLLGQWVWPCS</sequence>
<comment type="similarity">
    <text evidence="1">Belongs to the paxM FAD-dependent monooxygenase family.</text>
</comment>
<dbReference type="GO" id="GO:0071949">
    <property type="term" value="F:FAD binding"/>
    <property type="evidence" value="ECO:0007669"/>
    <property type="project" value="InterPro"/>
</dbReference>
<proteinExistence type="inferred from homology"/>
<evidence type="ECO:0000256" key="7">
    <source>
        <dbReference type="SAM" id="MobiDB-lite"/>
    </source>
</evidence>
<accession>A0A9P7UBN6</accession>
<feature type="compositionally biased region" description="Basic and acidic residues" evidence="7">
    <location>
        <begin position="446"/>
        <end position="477"/>
    </location>
</feature>
<dbReference type="GO" id="GO:0008270">
    <property type="term" value="F:zinc ion binding"/>
    <property type="evidence" value="ECO:0007669"/>
    <property type="project" value="InterPro"/>
</dbReference>
<keyword evidence="4" id="KW-0560">Oxidoreductase</keyword>
<dbReference type="SUPFAM" id="SSF51905">
    <property type="entry name" value="FAD/NAD(P)-binding domain"/>
    <property type="match status" value="1"/>
</dbReference>
<feature type="region of interest" description="Disordered" evidence="7">
    <location>
        <begin position="678"/>
        <end position="706"/>
    </location>
</feature>
<dbReference type="GO" id="GO:0006351">
    <property type="term" value="P:DNA-templated transcription"/>
    <property type="evidence" value="ECO:0007669"/>
    <property type="project" value="InterPro"/>
</dbReference>
<evidence type="ECO:0000259" key="9">
    <source>
        <dbReference type="Pfam" id="PF04082"/>
    </source>
</evidence>
<dbReference type="PANTHER" id="PTHR13789:SF236">
    <property type="entry name" value="MONOOXYGENASE, PUTATIVE (AFU_ORTHOLOGUE AFUA_6G12060)-RELATED"/>
    <property type="match status" value="1"/>
</dbReference>
<protein>
    <submittedName>
        <fullName evidence="10">Salicylate hydroxylase</fullName>
    </submittedName>
</protein>
<evidence type="ECO:0000313" key="11">
    <source>
        <dbReference type="Proteomes" id="UP000699042"/>
    </source>
</evidence>
<feature type="region of interest" description="Disordered" evidence="7">
    <location>
        <begin position="639"/>
        <end position="662"/>
    </location>
</feature>